<comment type="function">
    <text evidence="5">Catalyzes the conversion of acetate into acetyl-CoA (AcCoA), an essential intermediate at the junction of anabolic and catabolic pathways. AcsA undergoes a two-step reaction. In the first half reaction, AcsA combines acetate with ATP to form acetyl-adenylate (AcAMP) intermediate. In the second half reaction, it can then transfer the acetyl group from AcAMP to the sulfhydryl group of CoA, forming the product AcCoA.</text>
</comment>
<feature type="binding site" evidence="5">
    <location>
        <position position="522"/>
    </location>
    <ligand>
        <name>ATP</name>
        <dbReference type="ChEBI" id="CHEBI:30616"/>
    </ligand>
</feature>
<dbReference type="EMBL" id="LKCM01000099">
    <property type="protein sequence ID" value="KPQ44347.1"/>
    <property type="molecule type" value="Genomic_DNA"/>
</dbReference>
<protein>
    <recommendedName>
        <fullName evidence="5">Acetyl-coenzyme A synthetase</fullName>
        <shortName evidence="5">AcCoA synthetase</shortName>
        <shortName evidence="5">Acs</shortName>
        <ecNumber evidence="5">6.2.1.1</ecNumber>
    </recommendedName>
    <alternativeName>
        <fullName evidence="5">Acetate--CoA ligase</fullName>
    </alternativeName>
    <alternativeName>
        <fullName evidence="5">Acyl-activating enzyme</fullName>
    </alternativeName>
</protein>
<dbReference type="InterPro" id="IPR011904">
    <property type="entry name" value="Ac_CoA_lig"/>
</dbReference>
<feature type="binding site" evidence="5">
    <location>
        <position position="342"/>
    </location>
    <ligand>
        <name>CoA</name>
        <dbReference type="ChEBI" id="CHEBI:57287"/>
    </ligand>
</feature>
<dbReference type="Gene3D" id="3.40.50.12780">
    <property type="entry name" value="N-terminal domain of ligase-like"/>
    <property type="match status" value="1"/>
</dbReference>
<dbReference type="GO" id="GO:0005524">
    <property type="term" value="F:ATP binding"/>
    <property type="evidence" value="ECO:0007669"/>
    <property type="project" value="UniProtKB-KW"/>
</dbReference>
<evidence type="ECO:0000259" key="7">
    <source>
        <dbReference type="Pfam" id="PF13193"/>
    </source>
</evidence>
<dbReference type="Pfam" id="PF00501">
    <property type="entry name" value="AMP-binding"/>
    <property type="match status" value="1"/>
</dbReference>
<feature type="binding site" evidence="5">
    <location>
        <begin position="418"/>
        <end position="423"/>
    </location>
    <ligand>
        <name>ATP</name>
        <dbReference type="ChEBI" id="CHEBI:30616"/>
    </ligand>
</feature>
<keyword evidence="5" id="KW-0007">Acetylation</keyword>
<evidence type="ECO:0000256" key="4">
    <source>
        <dbReference type="ARBA" id="ARBA00022840"/>
    </source>
</evidence>
<dbReference type="GO" id="GO:0019427">
    <property type="term" value="P:acetyl-CoA biosynthetic process from acetate"/>
    <property type="evidence" value="ECO:0007669"/>
    <property type="project" value="UniProtKB-UniRule"/>
</dbReference>
<dbReference type="GO" id="GO:0003987">
    <property type="term" value="F:acetate-CoA ligase activity"/>
    <property type="evidence" value="ECO:0007669"/>
    <property type="project" value="UniProtKB-UniRule"/>
</dbReference>
<feature type="binding site" evidence="5">
    <location>
        <position position="544"/>
    </location>
    <ligand>
        <name>Mg(2+)</name>
        <dbReference type="ChEBI" id="CHEBI:18420"/>
    </ligand>
</feature>
<comment type="PTM">
    <text evidence="5">Acetylated. Deacetylation by the SIR2-homolog deacetylase activates the enzyme.</text>
</comment>
<evidence type="ECO:0000256" key="5">
    <source>
        <dbReference type="HAMAP-Rule" id="MF_01123"/>
    </source>
</evidence>
<dbReference type="Pfam" id="PF16177">
    <property type="entry name" value="ACAS_N"/>
    <property type="match status" value="1"/>
</dbReference>
<dbReference type="InterPro" id="IPR025110">
    <property type="entry name" value="AMP-bd_C"/>
</dbReference>
<feature type="binding site" evidence="5">
    <location>
        <position position="546"/>
    </location>
    <ligand>
        <name>Mg(2+)</name>
        <dbReference type="ChEBI" id="CHEBI:18420"/>
    </ligand>
</feature>
<sequence>MAENTIESLQDEKRIFYPPSEFSKKAYIKSFDEYKEIYKQSISDPASFWAEKAQQLDWFKKWEKANFWDPEKAICRWFEGGKLNASYNCLDRHLSQHRDRIAIRWEGDGGETQLFTYEQLYTEVCKFANVLKNKGAKKGDRIAIYLPMIPQLVISMLACARIGAIHNVVFAGFSADSLVDRIHDSSCSFVITADAGLRGGKIVPLKESVDRAISGNEKNSVNTVIVYDRTGTKVNMKQGRDFWWNEEVKNASTECKPEVMDAEDPLFILYTSGSTGKPKGVLHTTGGYLLYAMQTFKWIFDYRDEDLFWCTADIGWITGHSYIVYGPLASGATSLMFEGVPNYPEPDRFWELIEKYKVTIFYTAPTAIRALERSGDEWPKGRDLSSLRLLGTVGEPINPEAWMWYYNVIGNRRCPIVDTWWQTETGGILITPLPGATPLKPGSATFPFPGIEPMVVKADGTEAGINEGGQLVIKKPWPGMMRTVFGSHERFIEKYFAQFPGVYQTGDSARKDEDGYFWIMGRIDDVIKVSGHRLGTAEIESSLVSHNAVAEAAVVGYPHDIKGEAIYAFVTLKEGVTKNSDLKADLVTHVRNSIGPIAKPEKLQFADALPKTRSGKIMRRILRKIASGDVHDLGDITTLADPSVVEVLVEERE</sequence>
<dbReference type="InterPro" id="IPR000873">
    <property type="entry name" value="AMP-dep_synth/lig_dom"/>
</dbReference>
<dbReference type="Gene3D" id="3.30.300.30">
    <property type="match status" value="1"/>
</dbReference>
<dbReference type="SUPFAM" id="SSF56801">
    <property type="entry name" value="Acetyl-CoA synthetase-like"/>
    <property type="match status" value="1"/>
</dbReference>
<keyword evidence="5" id="KW-0479">Metal-binding</keyword>
<dbReference type="HAMAP" id="MF_01123">
    <property type="entry name" value="Ac_CoA_synth"/>
    <property type="match status" value="1"/>
</dbReference>
<name>A0A0P8CBV4_9EURY</name>
<comment type="similarity">
    <text evidence="1 5">Belongs to the ATP-dependent AMP-binding enzyme family.</text>
</comment>
<dbReference type="NCBIfam" id="TIGR02188">
    <property type="entry name" value="Ac_CoA_lig_AcsA"/>
    <property type="match status" value="1"/>
</dbReference>
<dbReference type="GO" id="GO:0046872">
    <property type="term" value="F:metal ion binding"/>
    <property type="evidence" value="ECO:0007669"/>
    <property type="project" value="UniProtKB-KW"/>
</dbReference>
<feature type="binding site" evidence="5">
    <location>
        <position position="507"/>
    </location>
    <ligand>
        <name>ATP</name>
        <dbReference type="ChEBI" id="CHEBI:30616"/>
    </ligand>
</feature>
<evidence type="ECO:0000313" key="9">
    <source>
        <dbReference type="EMBL" id="KPQ44347.1"/>
    </source>
</evidence>
<evidence type="ECO:0000256" key="3">
    <source>
        <dbReference type="ARBA" id="ARBA00022741"/>
    </source>
</evidence>
<keyword evidence="2 5" id="KW-0436">Ligase</keyword>
<feature type="domain" description="AMP-binding enzyme C-terminal" evidence="7">
    <location>
        <begin position="538"/>
        <end position="616"/>
    </location>
</feature>
<dbReference type="CDD" id="cd05966">
    <property type="entry name" value="ACS"/>
    <property type="match status" value="1"/>
</dbReference>
<dbReference type="FunFam" id="3.40.50.12780:FF:000001">
    <property type="entry name" value="Acetyl-coenzyme A synthetase"/>
    <property type="match status" value="1"/>
</dbReference>
<dbReference type="EC" id="6.2.1.1" evidence="5"/>
<feature type="binding site" evidence="5">
    <location>
        <begin position="394"/>
        <end position="396"/>
    </location>
    <ligand>
        <name>ATP</name>
        <dbReference type="ChEBI" id="CHEBI:30616"/>
    </ligand>
</feature>
<feature type="modified residue" description="N6-acetyllysine" evidence="5">
    <location>
        <position position="616"/>
    </location>
</feature>
<reference evidence="9 10" key="1">
    <citation type="submission" date="2015-09" db="EMBL/GenBank/DDBJ databases">
        <title>A metagenomics-based metabolic model of nitrate-dependent anaerobic oxidation of methane by Methanoperedens-like archaea.</title>
        <authorList>
            <person name="Arshad A."/>
            <person name="Speth D.R."/>
            <person name="De Graaf R.M."/>
            <person name="Op Den Camp H.J."/>
            <person name="Jetten M.S."/>
            <person name="Welte C.U."/>
        </authorList>
    </citation>
    <scope>NUCLEOTIDE SEQUENCE [LARGE SCALE GENOMIC DNA]</scope>
</reference>
<dbReference type="InterPro" id="IPR020845">
    <property type="entry name" value="AMP-binding_CS"/>
</dbReference>
<dbReference type="GO" id="GO:0016208">
    <property type="term" value="F:AMP binding"/>
    <property type="evidence" value="ECO:0007669"/>
    <property type="project" value="InterPro"/>
</dbReference>
<dbReference type="PATRIC" id="fig|1719120.3.peg.1186"/>
<dbReference type="GO" id="GO:0005829">
    <property type="term" value="C:cytosol"/>
    <property type="evidence" value="ECO:0007669"/>
    <property type="project" value="TreeGrafter"/>
</dbReference>
<evidence type="ECO:0000313" key="10">
    <source>
        <dbReference type="Proteomes" id="UP000050360"/>
    </source>
</evidence>
<feature type="binding site" evidence="5">
    <location>
        <position position="530"/>
    </location>
    <ligand>
        <name>CoA</name>
        <dbReference type="ChEBI" id="CHEBI:57287"/>
    </ligand>
</feature>
<feature type="binding site" evidence="5">
    <location>
        <position position="318"/>
    </location>
    <ligand>
        <name>CoA</name>
        <dbReference type="ChEBI" id="CHEBI:57287"/>
    </ligand>
</feature>
<keyword evidence="3 5" id="KW-0547">Nucleotide-binding</keyword>
<dbReference type="InterPro" id="IPR032387">
    <property type="entry name" value="ACAS_N"/>
</dbReference>
<keyword evidence="4 5" id="KW-0067">ATP-binding</keyword>
<dbReference type="GO" id="GO:0043955">
    <property type="term" value="F:3-hydroxypropionyl-CoA synthetase activity"/>
    <property type="evidence" value="ECO:0007669"/>
    <property type="project" value="UniProtKB-ARBA"/>
</dbReference>
<dbReference type="FunFam" id="3.30.300.30:FF:000004">
    <property type="entry name" value="Acetyl-coenzyme A synthetase"/>
    <property type="match status" value="1"/>
</dbReference>
<dbReference type="PROSITE" id="PS00455">
    <property type="entry name" value="AMP_BINDING"/>
    <property type="match status" value="1"/>
</dbReference>
<dbReference type="Pfam" id="PF13193">
    <property type="entry name" value="AMP-binding_C"/>
    <property type="match status" value="1"/>
</dbReference>
<comment type="caution">
    <text evidence="9">The sequence shown here is derived from an EMBL/GenBank/DDBJ whole genome shotgun (WGS) entry which is preliminary data.</text>
</comment>
<proteinExistence type="inferred from homology"/>
<feature type="binding site" evidence="5">
    <location>
        <begin position="198"/>
        <end position="201"/>
    </location>
    <ligand>
        <name>CoA</name>
        <dbReference type="ChEBI" id="CHEBI:57287"/>
    </ligand>
</feature>
<feature type="binding site" evidence="5">
    <location>
        <position position="533"/>
    </location>
    <ligand>
        <name>ATP</name>
        <dbReference type="ChEBI" id="CHEBI:30616"/>
    </ligand>
</feature>
<dbReference type="PANTHER" id="PTHR24095">
    <property type="entry name" value="ACETYL-COENZYME A SYNTHETASE"/>
    <property type="match status" value="1"/>
</dbReference>
<dbReference type="AlphaFoldDB" id="A0A0P8CBV4"/>
<evidence type="ECO:0000256" key="2">
    <source>
        <dbReference type="ARBA" id="ARBA00022598"/>
    </source>
</evidence>
<accession>A0A0P8CBV4</accession>
<dbReference type="GO" id="GO:0043427">
    <property type="term" value="P:carbon fixation by 3-hydroxypropionate cycle"/>
    <property type="evidence" value="ECO:0007669"/>
    <property type="project" value="UniProtKB-ARBA"/>
</dbReference>
<keyword evidence="5" id="KW-0460">Magnesium</keyword>
<comment type="cofactor">
    <cofactor evidence="5">
        <name>Mg(2+)</name>
        <dbReference type="ChEBI" id="CHEBI:18420"/>
    </cofactor>
</comment>
<evidence type="ECO:0000259" key="6">
    <source>
        <dbReference type="Pfam" id="PF00501"/>
    </source>
</evidence>
<dbReference type="Proteomes" id="UP000050360">
    <property type="component" value="Unassembled WGS sequence"/>
</dbReference>
<dbReference type="InterPro" id="IPR042099">
    <property type="entry name" value="ANL_N_sf"/>
</dbReference>
<dbReference type="NCBIfam" id="NF001208">
    <property type="entry name" value="PRK00174.1"/>
    <property type="match status" value="1"/>
</dbReference>
<feature type="binding site" evidence="5">
    <location>
        <position position="549"/>
    </location>
    <ligand>
        <name>Mg(2+)</name>
        <dbReference type="ChEBI" id="CHEBI:18420"/>
    </ligand>
</feature>
<feature type="domain" description="AMP-dependent synthetase/ligase" evidence="6">
    <location>
        <begin position="91"/>
        <end position="482"/>
    </location>
</feature>
<evidence type="ECO:0000256" key="1">
    <source>
        <dbReference type="ARBA" id="ARBA00006432"/>
    </source>
</evidence>
<evidence type="ECO:0000259" key="8">
    <source>
        <dbReference type="Pfam" id="PF16177"/>
    </source>
</evidence>
<dbReference type="InterPro" id="IPR045851">
    <property type="entry name" value="AMP-bd_C_sf"/>
</dbReference>
<feature type="binding site" evidence="5">
    <location>
        <position position="591"/>
    </location>
    <ligand>
        <name>CoA</name>
        <dbReference type="ChEBI" id="CHEBI:57287"/>
    </ligand>
</feature>
<feature type="domain" description="Acetyl-coenzyme A synthetase N-terminal" evidence="8">
    <location>
        <begin position="34"/>
        <end position="89"/>
    </location>
</feature>
<organism evidence="9 10">
    <name type="scientific">Candidatus Methanoperedens nitratireducens</name>
    <dbReference type="NCBI Taxonomy" id="1392998"/>
    <lineage>
        <taxon>Archaea</taxon>
        <taxon>Methanobacteriati</taxon>
        <taxon>Methanobacteriota</taxon>
        <taxon>Stenosarchaea group</taxon>
        <taxon>Methanomicrobia</taxon>
        <taxon>Methanosarcinales</taxon>
        <taxon>ANME-2 cluster</taxon>
        <taxon>Candidatus Methanoperedentaceae</taxon>
        <taxon>Candidatus Methanoperedens</taxon>
    </lineage>
</organism>
<gene>
    <name evidence="5" type="primary">acsA</name>
    <name evidence="9" type="ORF">MPEBLZ_01103</name>
</gene>
<dbReference type="PANTHER" id="PTHR24095:SF14">
    <property type="entry name" value="ACETYL-COENZYME A SYNTHETASE 1"/>
    <property type="match status" value="1"/>
</dbReference>
<comment type="catalytic activity">
    <reaction evidence="5">
        <text>acetate + ATP + CoA = acetyl-CoA + AMP + diphosphate</text>
        <dbReference type="Rhea" id="RHEA:23176"/>
        <dbReference type="ChEBI" id="CHEBI:30089"/>
        <dbReference type="ChEBI" id="CHEBI:30616"/>
        <dbReference type="ChEBI" id="CHEBI:33019"/>
        <dbReference type="ChEBI" id="CHEBI:57287"/>
        <dbReference type="ChEBI" id="CHEBI:57288"/>
        <dbReference type="ChEBI" id="CHEBI:456215"/>
        <dbReference type="EC" id="6.2.1.1"/>
    </reaction>
</comment>